<dbReference type="OrthoDB" id="5985073at2759"/>
<dbReference type="GO" id="GO:0031505">
    <property type="term" value="P:fungal-type cell wall organization"/>
    <property type="evidence" value="ECO:0007669"/>
    <property type="project" value="EnsemblFungi"/>
</dbReference>
<dbReference type="PANTHER" id="PTHR24269:SF16">
    <property type="entry name" value="PROTEIN SLG1"/>
    <property type="match status" value="1"/>
</dbReference>
<dbReference type="GO" id="GO:0005886">
    <property type="term" value="C:plasma membrane"/>
    <property type="evidence" value="ECO:0007669"/>
    <property type="project" value="EnsemblFungi"/>
</dbReference>
<evidence type="ECO:0000256" key="1">
    <source>
        <dbReference type="ARBA" id="ARBA00004167"/>
    </source>
</evidence>
<evidence type="ECO:0000259" key="10">
    <source>
        <dbReference type="PROSITE" id="PS51212"/>
    </source>
</evidence>
<gene>
    <name evidence="11" type="primary">TPHA0C01600</name>
    <name evidence="11" type="ordered locus">TPHA_0C01600</name>
</gene>
<proteinExistence type="predicted"/>
<feature type="signal peptide" evidence="9">
    <location>
        <begin position="1"/>
        <end position="31"/>
    </location>
</feature>
<dbReference type="GO" id="GO:0005935">
    <property type="term" value="C:cellular bud neck"/>
    <property type="evidence" value="ECO:0007669"/>
    <property type="project" value="EnsemblFungi"/>
</dbReference>
<sequence length="434" mass="45254">MILQRNRLYSKELILLLLVVNIDSIFKFVNADTQTYINCFASLPSSFVLNNEYQYQSSAYCNAACSALNYAYFALSNHSKCYCGNDDPSSSSSTSDSCDASCYGYSQEMCGGSDSFSVYQLGDGAVSGKGSSSSSSSSSSVNVFANGGSSSSSSPASSSSSRAVSTLSPTSSSSSSSNAVLGALAGGASSSSVSTDSSSSEAQSSSTNSDDNVSPSTYVSVGTSVIYSTQYVTQGGSTIFKTNTITTVAASATASSSLGDSSSKNMSGSKKSNTGAIVGGVVGGVGGAIAITIIILFIVRHFNKKKEEERMEKEYQEAIKPVEYNGRSNSVLSKNTNDHIVIGTGQGFNKSNSDYYSSSISSQNNDNDNGSNNAYFNEHNDIDNGANTNNAIETQSVDPFDDSRRISLGSIFDENPNGNSNGKILTIVNPDEDD</sequence>
<dbReference type="SMART" id="SM00321">
    <property type="entry name" value="WSC"/>
    <property type="match status" value="1"/>
</dbReference>
<dbReference type="RefSeq" id="XP_003684750.1">
    <property type="nucleotide sequence ID" value="XM_003684702.1"/>
</dbReference>
<dbReference type="GO" id="GO:0006897">
    <property type="term" value="P:endocytosis"/>
    <property type="evidence" value="ECO:0007669"/>
    <property type="project" value="EnsemblFungi"/>
</dbReference>
<evidence type="ECO:0000313" key="12">
    <source>
        <dbReference type="Proteomes" id="UP000005666"/>
    </source>
</evidence>
<dbReference type="PANTHER" id="PTHR24269">
    <property type="entry name" value="KREMEN PROTEIN"/>
    <property type="match status" value="1"/>
</dbReference>
<dbReference type="GO" id="GO:0009408">
    <property type="term" value="P:response to heat"/>
    <property type="evidence" value="ECO:0007669"/>
    <property type="project" value="EnsemblFungi"/>
</dbReference>
<dbReference type="AlphaFoldDB" id="G8BRE0"/>
<dbReference type="GO" id="GO:0004888">
    <property type="term" value="F:transmembrane signaling receptor activity"/>
    <property type="evidence" value="ECO:0007669"/>
    <property type="project" value="EnsemblFungi"/>
</dbReference>
<dbReference type="GO" id="GO:0030010">
    <property type="term" value="P:establishment of cell polarity"/>
    <property type="evidence" value="ECO:0007669"/>
    <property type="project" value="EnsemblFungi"/>
</dbReference>
<feature type="region of interest" description="Disordered" evidence="7">
    <location>
        <begin position="150"/>
        <end position="176"/>
    </location>
</feature>
<name>G8BRE0_TETPH</name>
<keyword evidence="6" id="KW-0325">Glycoprotein</keyword>
<feature type="domain" description="WSC" evidence="10">
    <location>
        <begin position="33"/>
        <end position="122"/>
    </location>
</feature>
<dbReference type="STRING" id="1071381.G8BRE0"/>
<dbReference type="Proteomes" id="UP000005666">
    <property type="component" value="Chromosome 3"/>
</dbReference>
<keyword evidence="12" id="KW-1185">Reference proteome</keyword>
<evidence type="ECO:0000256" key="4">
    <source>
        <dbReference type="ARBA" id="ARBA00022989"/>
    </source>
</evidence>
<dbReference type="HOGENOM" id="CLU_024893_1_1_1"/>
<feature type="compositionally biased region" description="Polar residues" evidence="7">
    <location>
        <begin position="385"/>
        <end position="397"/>
    </location>
</feature>
<feature type="chain" id="PRO_5003508662" description="WSC domain-containing protein" evidence="9">
    <location>
        <begin position="32"/>
        <end position="434"/>
    </location>
</feature>
<feature type="compositionally biased region" description="Low complexity" evidence="7">
    <location>
        <begin position="354"/>
        <end position="377"/>
    </location>
</feature>
<dbReference type="GO" id="GO:0045807">
    <property type="term" value="P:positive regulation of endocytosis"/>
    <property type="evidence" value="ECO:0007669"/>
    <property type="project" value="EnsemblFungi"/>
</dbReference>
<dbReference type="EMBL" id="HE612858">
    <property type="protein sequence ID" value="CCE62316.1"/>
    <property type="molecule type" value="Genomic_DNA"/>
</dbReference>
<evidence type="ECO:0000256" key="3">
    <source>
        <dbReference type="ARBA" id="ARBA00022729"/>
    </source>
</evidence>
<evidence type="ECO:0000256" key="7">
    <source>
        <dbReference type="SAM" id="MobiDB-lite"/>
    </source>
</evidence>
<keyword evidence="4 8" id="KW-1133">Transmembrane helix</keyword>
<dbReference type="InterPro" id="IPR051836">
    <property type="entry name" value="Kremen_rcpt"/>
</dbReference>
<comment type="subcellular location">
    <subcellularLocation>
        <location evidence="1">Membrane</location>
        <topology evidence="1">Single-pass membrane protein</topology>
    </subcellularLocation>
</comment>
<evidence type="ECO:0000313" key="11">
    <source>
        <dbReference type="EMBL" id="CCE62316.1"/>
    </source>
</evidence>
<reference evidence="11 12" key="1">
    <citation type="journal article" date="2011" name="Proc. Natl. Acad. Sci. U.S.A.">
        <title>Evolutionary erosion of yeast sex chromosomes by mating-type switching accidents.</title>
        <authorList>
            <person name="Gordon J.L."/>
            <person name="Armisen D."/>
            <person name="Proux-Wera E."/>
            <person name="Oheigeartaigh S.S."/>
            <person name="Byrne K.P."/>
            <person name="Wolfe K.H."/>
        </authorList>
    </citation>
    <scope>NUCLEOTIDE SEQUENCE [LARGE SCALE GENOMIC DNA]</scope>
    <source>
        <strain evidence="12">ATCC 24235 / CBS 4417 / NBRC 1672 / NRRL Y-8282 / UCD 70-5</strain>
    </source>
</reference>
<accession>G8BRE0</accession>
<keyword evidence="3 9" id="KW-0732">Signal</keyword>
<organism evidence="11 12">
    <name type="scientific">Tetrapisispora phaffii (strain ATCC 24235 / CBS 4417 / NBRC 1672 / NRRL Y-8282 / UCD 70-5)</name>
    <name type="common">Yeast</name>
    <name type="synonym">Fabospora phaffii</name>
    <dbReference type="NCBI Taxonomy" id="1071381"/>
    <lineage>
        <taxon>Eukaryota</taxon>
        <taxon>Fungi</taxon>
        <taxon>Dikarya</taxon>
        <taxon>Ascomycota</taxon>
        <taxon>Saccharomycotina</taxon>
        <taxon>Saccharomycetes</taxon>
        <taxon>Saccharomycetales</taxon>
        <taxon>Saccharomycetaceae</taxon>
        <taxon>Tetrapisispora</taxon>
    </lineage>
</organism>
<dbReference type="GO" id="GO:0007266">
    <property type="term" value="P:Rho protein signal transduction"/>
    <property type="evidence" value="ECO:0007669"/>
    <property type="project" value="EnsemblFungi"/>
</dbReference>
<dbReference type="GO" id="GO:0030036">
    <property type="term" value="P:actin cytoskeleton organization"/>
    <property type="evidence" value="ECO:0007669"/>
    <property type="project" value="EnsemblFungi"/>
</dbReference>
<evidence type="ECO:0000256" key="8">
    <source>
        <dbReference type="SAM" id="Phobius"/>
    </source>
</evidence>
<feature type="transmembrane region" description="Helical" evidence="8">
    <location>
        <begin position="276"/>
        <end position="299"/>
    </location>
</feature>
<feature type="region of interest" description="Disordered" evidence="7">
    <location>
        <begin position="191"/>
        <end position="215"/>
    </location>
</feature>
<keyword evidence="5 8" id="KW-0472">Membrane</keyword>
<evidence type="ECO:0000256" key="6">
    <source>
        <dbReference type="ARBA" id="ARBA00023180"/>
    </source>
</evidence>
<evidence type="ECO:0000256" key="9">
    <source>
        <dbReference type="SAM" id="SignalP"/>
    </source>
</evidence>
<evidence type="ECO:0000256" key="5">
    <source>
        <dbReference type="ARBA" id="ARBA00023136"/>
    </source>
</evidence>
<dbReference type="PROSITE" id="PS51212">
    <property type="entry name" value="WSC"/>
    <property type="match status" value="1"/>
</dbReference>
<protein>
    <recommendedName>
        <fullName evidence="10">WSC domain-containing protein</fullName>
    </recommendedName>
</protein>
<feature type="compositionally biased region" description="Low complexity" evidence="7">
    <location>
        <begin position="191"/>
        <end position="209"/>
    </location>
</feature>
<dbReference type="GO" id="GO:0000425">
    <property type="term" value="P:pexophagy"/>
    <property type="evidence" value="ECO:0007669"/>
    <property type="project" value="EnsemblFungi"/>
</dbReference>
<keyword evidence="2 8" id="KW-0812">Transmembrane</keyword>
<dbReference type="OMA" id="HINMKRE"/>
<evidence type="ECO:0000256" key="2">
    <source>
        <dbReference type="ARBA" id="ARBA00022692"/>
    </source>
</evidence>
<dbReference type="InterPro" id="IPR002889">
    <property type="entry name" value="WSC_carb-bd"/>
</dbReference>
<dbReference type="KEGG" id="tpf:TPHA_0C01600"/>
<dbReference type="eggNOG" id="KOG4157">
    <property type="taxonomic scope" value="Eukaryota"/>
</dbReference>
<dbReference type="GeneID" id="11533990"/>
<dbReference type="GO" id="GO:0006970">
    <property type="term" value="P:response to osmotic stress"/>
    <property type="evidence" value="ECO:0007669"/>
    <property type="project" value="EnsemblFungi"/>
</dbReference>
<feature type="region of interest" description="Disordered" evidence="7">
    <location>
        <begin position="354"/>
        <end position="434"/>
    </location>
</feature>
<dbReference type="Pfam" id="PF01822">
    <property type="entry name" value="WSC"/>
    <property type="match status" value="1"/>
</dbReference>